<reference evidence="15 18" key="3">
    <citation type="submission" date="2020-08" db="EMBL/GenBank/DDBJ databases">
        <title>Genomic Encyclopedia of Type Strains, Phase IV (KMG-V): Genome sequencing to study the core and pangenomes of soil and plant-associated prokaryotes.</title>
        <authorList>
            <person name="Whitman W."/>
        </authorList>
    </citation>
    <scope>NUCLEOTIDE SEQUENCE [LARGE SCALE GENOMIC DNA]</scope>
    <source>
        <strain evidence="14 17">C13</strain>
        <strain evidence="15 18">D1</strain>
    </source>
</reference>
<dbReference type="GO" id="GO:0005886">
    <property type="term" value="C:plasma membrane"/>
    <property type="evidence" value="ECO:0007669"/>
    <property type="project" value="UniProtKB-SubCell"/>
</dbReference>
<evidence type="ECO:0000313" key="18">
    <source>
        <dbReference type="Proteomes" id="UP000590564"/>
    </source>
</evidence>
<dbReference type="AlphaFoldDB" id="A0A2L1CCM3"/>
<dbReference type="Proteomes" id="UP000567099">
    <property type="component" value="Unassembled WGS sequence"/>
</dbReference>
<evidence type="ECO:0000256" key="7">
    <source>
        <dbReference type="ARBA" id="ARBA00022801"/>
    </source>
</evidence>
<keyword evidence="7 12" id="KW-0378">Hydrolase</keyword>
<comment type="function">
    <text evidence="12">Catalyzes the dephosphorylation of undecaprenyl diphosphate (UPP).</text>
</comment>
<feature type="transmembrane region" description="Helical" evidence="12">
    <location>
        <begin position="134"/>
        <end position="155"/>
    </location>
</feature>
<dbReference type="GO" id="GO:0050380">
    <property type="term" value="F:undecaprenyl-diphosphatase activity"/>
    <property type="evidence" value="ECO:0007669"/>
    <property type="project" value="UniProtKB-UniRule"/>
</dbReference>
<feature type="transmembrane region" description="Helical" evidence="12">
    <location>
        <begin position="233"/>
        <end position="248"/>
    </location>
</feature>
<dbReference type="Proteomes" id="UP000239462">
    <property type="component" value="Chromosome"/>
</dbReference>
<evidence type="ECO:0000256" key="10">
    <source>
        <dbReference type="ARBA" id="ARBA00032707"/>
    </source>
</evidence>
<comment type="similarity">
    <text evidence="2 12">Belongs to the UppP family.</text>
</comment>
<dbReference type="InterPro" id="IPR003824">
    <property type="entry name" value="UppP"/>
</dbReference>
<keyword evidence="6 12" id="KW-0812">Transmembrane</keyword>
<protein>
    <recommendedName>
        <fullName evidence="4 12">Undecaprenyl-diphosphatase</fullName>
        <ecNumber evidence="3 12">3.6.1.27</ecNumber>
    </recommendedName>
    <alternativeName>
        <fullName evidence="10 12">Undecaprenyl pyrophosphate phosphatase</fullName>
    </alternativeName>
</protein>
<evidence type="ECO:0000256" key="6">
    <source>
        <dbReference type="ARBA" id="ARBA00022692"/>
    </source>
</evidence>
<comment type="subcellular location">
    <subcellularLocation>
        <location evidence="1 12">Cell membrane</location>
        <topology evidence="1 12">Multi-pass membrane protein</topology>
    </subcellularLocation>
</comment>
<reference evidence="16" key="1">
    <citation type="journal article" date="2018" name="Genome Announc.">
        <title>Complete Genome Sequence of the Methanococcus maripaludis Type Strain JJ (DSM 2067), a Model for Selenoprotein Synthesis in Archaea.</title>
        <authorList>
            <person name="Poehlein A."/>
            <person name="Heym D."/>
            <person name="Quitzke V."/>
            <person name="Fersch J."/>
            <person name="Daniel R."/>
            <person name="Rother M."/>
        </authorList>
    </citation>
    <scope>NUCLEOTIDE SEQUENCE [LARGE SCALE GENOMIC DNA]</scope>
    <source>
        <strain evidence="16">DSM 2067</strain>
    </source>
</reference>
<evidence type="ECO:0000256" key="9">
    <source>
        <dbReference type="ARBA" id="ARBA00023136"/>
    </source>
</evidence>
<gene>
    <name evidence="12 13" type="primary">uppP</name>
    <name evidence="14" type="ORF">HNP94_000584</name>
    <name evidence="15" type="ORF">HNP96_000431</name>
    <name evidence="13" type="ORF">MMJJ_17020</name>
</gene>
<evidence type="ECO:0000256" key="3">
    <source>
        <dbReference type="ARBA" id="ARBA00012374"/>
    </source>
</evidence>
<dbReference type="RefSeq" id="WP_104838435.1">
    <property type="nucleotide sequence ID" value="NZ_CP026606.1"/>
</dbReference>
<evidence type="ECO:0000256" key="11">
    <source>
        <dbReference type="ARBA" id="ARBA00047594"/>
    </source>
</evidence>
<dbReference type="PANTHER" id="PTHR30622">
    <property type="entry name" value="UNDECAPRENYL-DIPHOSPHATASE"/>
    <property type="match status" value="1"/>
</dbReference>
<reference evidence="13" key="2">
    <citation type="submission" date="2018-02" db="EMBL/GenBank/DDBJ databases">
        <title>Complete genome sequence of the Methanococcus maripaludis type strain JJ (DSM 2067), a model for selenoprotein synthesis in Archaea.</title>
        <authorList>
            <person name="Poehlein A."/>
            <person name="Heym D."/>
            <person name="Quitzke V."/>
            <person name="Fersch J."/>
            <person name="Daniel R."/>
            <person name="Rother M."/>
        </authorList>
    </citation>
    <scope>NUCLEOTIDE SEQUENCE [LARGE SCALE GENOMIC DNA]</scope>
    <source>
        <strain evidence="13">DSM 2067</strain>
    </source>
</reference>
<feature type="transmembrane region" description="Helical" evidence="12">
    <location>
        <begin position="37"/>
        <end position="55"/>
    </location>
</feature>
<feature type="transmembrane region" description="Helical" evidence="12">
    <location>
        <begin position="101"/>
        <end position="122"/>
    </location>
</feature>
<evidence type="ECO:0000313" key="14">
    <source>
        <dbReference type="EMBL" id="MBA2863584.1"/>
    </source>
</evidence>
<name>A0A2L1CCM3_METMI</name>
<evidence type="ECO:0000256" key="12">
    <source>
        <dbReference type="HAMAP-Rule" id="MF_01006"/>
    </source>
</evidence>
<dbReference type="EMBL" id="JACDUO010000001">
    <property type="protein sequence ID" value="MBA2863584.1"/>
    <property type="molecule type" value="Genomic_DNA"/>
</dbReference>
<dbReference type="EMBL" id="JACHED010000001">
    <property type="protein sequence ID" value="MBB6496410.1"/>
    <property type="molecule type" value="Genomic_DNA"/>
</dbReference>
<evidence type="ECO:0000256" key="2">
    <source>
        <dbReference type="ARBA" id="ARBA00010621"/>
    </source>
</evidence>
<dbReference type="HAMAP" id="MF_01006">
    <property type="entry name" value="Undec_diphosphatase"/>
    <property type="match status" value="1"/>
</dbReference>
<feature type="transmembrane region" description="Helical" evidence="12">
    <location>
        <begin position="175"/>
        <end position="193"/>
    </location>
</feature>
<keyword evidence="8 12" id="KW-1133">Transmembrane helix</keyword>
<feature type="transmembrane region" description="Helical" evidence="12">
    <location>
        <begin position="76"/>
        <end position="95"/>
    </location>
</feature>
<accession>A0A2L1CCM3</accession>
<evidence type="ECO:0000313" key="16">
    <source>
        <dbReference type="Proteomes" id="UP000239462"/>
    </source>
</evidence>
<keyword evidence="9 12" id="KW-0472">Membrane</keyword>
<dbReference type="EMBL" id="CP026606">
    <property type="protein sequence ID" value="AVB77073.1"/>
    <property type="molecule type" value="Genomic_DNA"/>
</dbReference>
<dbReference type="PANTHER" id="PTHR30622:SF4">
    <property type="entry name" value="UNDECAPRENYL-DIPHOSPHATASE"/>
    <property type="match status" value="1"/>
</dbReference>
<keyword evidence="5 12" id="KW-1003">Cell membrane</keyword>
<proteinExistence type="inferred from homology"/>
<dbReference type="EC" id="3.6.1.27" evidence="3 12"/>
<organism evidence="13 16">
    <name type="scientific">Methanococcus maripaludis</name>
    <name type="common">Methanococcus deltae</name>
    <dbReference type="NCBI Taxonomy" id="39152"/>
    <lineage>
        <taxon>Archaea</taxon>
        <taxon>Methanobacteriati</taxon>
        <taxon>Methanobacteriota</taxon>
        <taxon>Methanomada group</taxon>
        <taxon>Methanococci</taxon>
        <taxon>Methanococcales</taxon>
        <taxon>Methanococcaceae</taxon>
        <taxon>Methanococcus</taxon>
    </lineage>
</organism>
<dbReference type="GeneID" id="36102785"/>
<dbReference type="Proteomes" id="UP000590564">
    <property type="component" value="Unassembled WGS sequence"/>
</dbReference>
<evidence type="ECO:0000256" key="1">
    <source>
        <dbReference type="ARBA" id="ARBA00004651"/>
    </source>
</evidence>
<dbReference type="KEGG" id="mmad:MMJJ_17020"/>
<evidence type="ECO:0000313" key="17">
    <source>
        <dbReference type="Proteomes" id="UP000567099"/>
    </source>
</evidence>
<dbReference type="Pfam" id="PF02673">
    <property type="entry name" value="BacA"/>
    <property type="match status" value="1"/>
</dbReference>
<feature type="transmembrane region" description="Helical" evidence="12">
    <location>
        <begin position="205"/>
        <end position="221"/>
    </location>
</feature>
<evidence type="ECO:0000256" key="8">
    <source>
        <dbReference type="ARBA" id="ARBA00022989"/>
    </source>
</evidence>
<sequence>MEELILGIVQGLTEFLPISSSGHLAIFTAIFNSTPDVGYFAFLHLATFLAVLIFVKAEVFEIVNGITKKEKEYLNLASKLVISTIPAVFVGLFFGDFIESVFSSTLLIGVFLSITGILMLLSDNLNKNLKTIKSIPYLDALIIGVFQAFSVLPGISRSGTTLFAALFLGINKEDAVKYSFLMSLPVTFGAGILELQKITFSSEQVLGFVISFLTGLLGLYLVKKMVIGGKLKIFGYYCFLASFFVIMFL</sequence>
<comment type="catalytic activity">
    <reaction evidence="11 12">
        <text>di-trans,octa-cis-undecaprenyl diphosphate + H2O = di-trans,octa-cis-undecaprenyl phosphate + phosphate + H(+)</text>
        <dbReference type="Rhea" id="RHEA:28094"/>
        <dbReference type="ChEBI" id="CHEBI:15377"/>
        <dbReference type="ChEBI" id="CHEBI:15378"/>
        <dbReference type="ChEBI" id="CHEBI:43474"/>
        <dbReference type="ChEBI" id="CHEBI:58405"/>
        <dbReference type="ChEBI" id="CHEBI:60392"/>
        <dbReference type="EC" id="3.6.1.27"/>
    </reaction>
</comment>
<evidence type="ECO:0000256" key="5">
    <source>
        <dbReference type="ARBA" id="ARBA00022475"/>
    </source>
</evidence>
<evidence type="ECO:0000313" key="13">
    <source>
        <dbReference type="EMBL" id="AVB77073.1"/>
    </source>
</evidence>
<evidence type="ECO:0000256" key="4">
    <source>
        <dbReference type="ARBA" id="ARBA00021581"/>
    </source>
</evidence>
<evidence type="ECO:0000313" key="15">
    <source>
        <dbReference type="EMBL" id="MBB6496410.1"/>
    </source>
</evidence>